<feature type="transmembrane region" description="Helical" evidence="17">
    <location>
        <begin position="48"/>
        <end position="68"/>
    </location>
</feature>
<evidence type="ECO:0000256" key="13">
    <source>
        <dbReference type="ARBA" id="ARBA00023136"/>
    </source>
</evidence>
<evidence type="ECO:0000256" key="15">
    <source>
        <dbReference type="ARBA" id="ARBA00063882"/>
    </source>
</evidence>
<evidence type="ECO:0000256" key="7">
    <source>
        <dbReference type="ARBA" id="ARBA00022723"/>
    </source>
</evidence>
<evidence type="ECO:0000256" key="2">
    <source>
        <dbReference type="ARBA" id="ARBA00012500"/>
    </source>
</evidence>
<keyword evidence="13 17" id="KW-0472">Membrane</keyword>
<dbReference type="PANTHER" id="PTHR30598">
    <property type="entry name" value="NITRATE REDUCTASE PRIVATE CHAPERONE, REDOX ENZYME MATURATION PROTEIN REMP FAMILY"/>
    <property type="match status" value="1"/>
</dbReference>
<evidence type="ECO:0000256" key="5">
    <source>
        <dbReference type="ARBA" id="ARBA00022617"/>
    </source>
</evidence>
<feature type="binding site" description="axial binding residue" evidence="16">
    <location>
        <position position="65"/>
    </location>
    <ligand>
        <name>heme b</name>
        <dbReference type="ChEBI" id="CHEBI:60344"/>
        <label>1</label>
    </ligand>
    <ligandPart>
        <name>Fe</name>
        <dbReference type="ChEBI" id="CHEBI:18248"/>
    </ligandPart>
</feature>
<keyword evidence="10 19" id="KW-0560">Oxidoreductase</keyword>
<comment type="subunit">
    <text evidence="15">Dimer of heterotrimers each composed of an alpha, a beta and a gamma chain. Alpha and beta are catalytic chains; gamma chains are involved in binding the enzyme complex to the cytoplasmic membrane.</text>
</comment>
<feature type="binding site" description="axial binding residue" evidence="16">
    <location>
        <position position="189"/>
    </location>
    <ligand>
        <name>heme b</name>
        <dbReference type="ChEBI" id="CHEBI:60344"/>
        <label>1</label>
    </ligand>
    <ligandPart>
        <name>Fe</name>
        <dbReference type="ChEBI" id="CHEBI:18248"/>
    </ligandPart>
</feature>
<evidence type="ECO:0000313" key="20">
    <source>
        <dbReference type="Proteomes" id="UP000501991"/>
    </source>
</evidence>
<dbReference type="InterPro" id="IPR023234">
    <property type="entry name" value="NarG-like_domain"/>
</dbReference>
<evidence type="ECO:0000259" key="18">
    <source>
        <dbReference type="Pfam" id="PF02665"/>
    </source>
</evidence>
<dbReference type="NCBIfam" id="TIGR00351">
    <property type="entry name" value="narI"/>
    <property type="match status" value="1"/>
</dbReference>
<proteinExistence type="predicted"/>
<sequence length="230" mass="25803">MNIKTILFGVYPYIALTVFFIGSWVRFDHAQYTWKTDSSQLLSKRNMVLASNCFHVGILMIFLGHFAGLVLPHGLWLGLGISDMQHQWIAIGAGTVFGLMCLLGGVLLWARRMTNPRIRATSRFMDIFILAWLLLTLSLGLLTIPVSIGHASHGDPEVMLALSNWVKSILTLQPDPALLDPVSPIFRAHMVFGLTVFLLFPFTRLVHVLTVPVGYLGRAYQLVRTKRRMA</sequence>
<dbReference type="GO" id="GO:0042128">
    <property type="term" value="P:nitrate assimilation"/>
    <property type="evidence" value="ECO:0007669"/>
    <property type="project" value="UniProtKB-KW"/>
</dbReference>
<name>A0A6C1B7A8_9RHOO</name>
<dbReference type="GO" id="GO:0046872">
    <property type="term" value="F:metal ion binding"/>
    <property type="evidence" value="ECO:0007669"/>
    <property type="project" value="UniProtKB-KW"/>
</dbReference>
<evidence type="ECO:0000256" key="3">
    <source>
        <dbReference type="ARBA" id="ARBA00022448"/>
    </source>
</evidence>
<feature type="binding site" description="axial binding residue" evidence="16">
    <location>
        <position position="207"/>
    </location>
    <ligand>
        <name>heme b</name>
        <dbReference type="ChEBI" id="CHEBI:60344"/>
        <label>1</label>
    </ligand>
    <ligandPart>
        <name>Fe</name>
        <dbReference type="ChEBI" id="CHEBI:18248"/>
    </ligandPart>
</feature>
<evidence type="ECO:0000256" key="1">
    <source>
        <dbReference type="ARBA" id="ARBA00004651"/>
    </source>
</evidence>
<keyword evidence="9 17" id="KW-1133">Transmembrane helix</keyword>
<dbReference type="FunFam" id="1.20.950.20:FF:000001">
    <property type="entry name" value="Respiratory nitrate reductase subunit gamma"/>
    <property type="match status" value="1"/>
</dbReference>
<dbReference type="GO" id="GO:0009055">
    <property type="term" value="F:electron transfer activity"/>
    <property type="evidence" value="ECO:0007669"/>
    <property type="project" value="TreeGrafter"/>
</dbReference>
<dbReference type="InterPro" id="IPR003816">
    <property type="entry name" value="Nitrate_red_gam"/>
</dbReference>
<accession>A0A6C1B7A8</accession>
<dbReference type="KEGG" id="azq:G3580_17435"/>
<evidence type="ECO:0000256" key="10">
    <source>
        <dbReference type="ARBA" id="ARBA00023002"/>
    </source>
</evidence>
<dbReference type="GO" id="GO:0009325">
    <property type="term" value="C:nitrate reductase complex"/>
    <property type="evidence" value="ECO:0007669"/>
    <property type="project" value="InterPro"/>
</dbReference>
<evidence type="ECO:0000256" key="8">
    <source>
        <dbReference type="ARBA" id="ARBA00022982"/>
    </source>
</evidence>
<dbReference type="GO" id="GO:0160182">
    <property type="term" value="F:nitrate reductase (quinone) activity"/>
    <property type="evidence" value="ECO:0007669"/>
    <property type="project" value="UniProtKB-EC"/>
</dbReference>
<gene>
    <name evidence="19" type="primary">narI</name>
    <name evidence="19" type="ORF">G3580_17435</name>
</gene>
<dbReference type="Pfam" id="PF02665">
    <property type="entry name" value="Nitrate_red_gam"/>
    <property type="match status" value="1"/>
</dbReference>
<dbReference type="SUPFAM" id="SSF103501">
    <property type="entry name" value="Respiratory nitrate reductase 1 gamma chain"/>
    <property type="match status" value="1"/>
</dbReference>
<feature type="transmembrane region" description="Helical" evidence="17">
    <location>
        <begin position="6"/>
        <end position="27"/>
    </location>
</feature>
<evidence type="ECO:0000256" key="14">
    <source>
        <dbReference type="ARBA" id="ARBA00048294"/>
    </source>
</evidence>
<feature type="transmembrane region" description="Helical" evidence="17">
    <location>
        <begin position="129"/>
        <end position="148"/>
    </location>
</feature>
<feature type="domain" description="NarG-like" evidence="18">
    <location>
        <begin position="5"/>
        <end position="226"/>
    </location>
</feature>
<keyword evidence="5 16" id="KW-0349">Heme</keyword>
<dbReference type="GO" id="GO:0005886">
    <property type="term" value="C:plasma membrane"/>
    <property type="evidence" value="ECO:0007669"/>
    <property type="project" value="UniProtKB-SubCell"/>
</dbReference>
<feature type="transmembrane region" description="Helical" evidence="17">
    <location>
        <begin position="190"/>
        <end position="217"/>
    </location>
</feature>
<dbReference type="AlphaFoldDB" id="A0A6C1B7A8"/>
<keyword evidence="7" id="KW-0479">Metal-binding</keyword>
<dbReference type="GO" id="GO:0020037">
    <property type="term" value="F:heme binding"/>
    <property type="evidence" value="ECO:0007669"/>
    <property type="project" value="TreeGrafter"/>
</dbReference>
<dbReference type="PANTHER" id="PTHR30598:SF3">
    <property type="entry name" value="RESPIRATORY NITRATE REDUCTASE 1 GAMMA CHAIN"/>
    <property type="match status" value="1"/>
</dbReference>
<organism evidence="19 20">
    <name type="scientific">Nitrogeniibacter mangrovi</name>
    <dbReference type="NCBI Taxonomy" id="2016596"/>
    <lineage>
        <taxon>Bacteria</taxon>
        <taxon>Pseudomonadati</taxon>
        <taxon>Pseudomonadota</taxon>
        <taxon>Betaproteobacteria</taxon>
        <taxon>Rhodocyclales</taxon>
        <taxon>Zoogloeaceae</taxon>
        <taxon>Nitrogeniibacter</taxon>
    </lineage>
</organism>
<dbReference type="RefSeq" id="WP_173767649.1">
    <property type="nucleotide sequence ID" value="NZ_CP048836.1"/>
</dbReference>
<reference evidence="19 20" key="1">
    <citation type="submission" date="2020-02" db="EMBL/GenBank/DDBJ databases">
        <title>Nitrogenibacter mangrovi gen. nov., sp. nov. isolated from mangrove sediment, a denitrifying betaproteobacterium.</title>
        <authorList>
            <person name="Liao H."/>
            <person name="Tian Y."/>
        </authorList>
    </citation>
    <scope>NUCLEOTIDE SEQUENCE [LARGE SCALE GENOMIC DNA]</scope>
    <source>
        <strain evidence="19 20">M9-3-2</strain>
    </source>
</reference>
<evidence type="ECO:0000256" key="4">
    <source>
        <dbReference type="ARBA" id="ARBA00022475"/>
    </source>
</evidence>
<keyword evidence="12" id="KW-0534">Nitrate assimilation</keyword>
<evidence type="ECO:0000256" key="16">
    <source>
        <dbReference type="PIRSR" id="PIRSR603816-1"/>
    </source>
</evidence>
<comment type="catalytic activity">
    <reaction evidence="14">
        <text>nitrate + a quinol = a quinone + nitrite + H2O</text>
        <dbReference type="Rhea" id="RHEA:56144"/>
        <dbReference type="ChEBI" id="CHEBI:15377"/>
        <dbReference type="ChEBI" id="CHEBI:16301"/>
        <dbReference type="ChEBI" id="CHEBI:17632"/>
        <dbReference type="ChEBI" id="CHEBI:24646"/>
        <dbReference type="ChEBI" id="CHEBI:132124"/>
        <dbReference type="EC" id="1.7.5.1"/>
    </reaction>
</comment>
<keyword evidence="4" id="KW-1003">Cell membrane</keyword>
<evidence type="ECO:0000313" key="19">
    <source>
        <dbReference type="EMBL" id="QID19243.1"/>
    </source>
</evidence>
<evidence type="ECO:0000256" key="9">
    <source>
        <dbReference type="ARBA" id="ARBA00022989"/>
    </source>
</evidence>
<keyword evidence="11 16" id="KW-0408">Iron</keyword>
<dbReference type="Gene3D" id="1.20.950.20">
    <property type="entry name" value="Transmembrane di-heme cytochromes, Chain C"/>
    <property type="match status" value="1"/>
</dbReference>
<protein>
    <recommendedName>
        <fullName evidence="2">nitrate reductase (quinone)</fullName>
        <ecNumber evidence="2">1.7.5.1</ecNumber>
    </recommendedName>
</protein>
<feature type="transmembrane region" description="Helical" evidence="17">
    <location>
        <begin position="88"/>
        <end position="109"/>
    </location>
</feature>
<dbReference type="InterPro" id="IPR036197">
    <property type="entry name" value="NarG-like_sf"/>
</dbReference>
<evidence type="ECO:0000256" key="17">
    <source>
        <dbReference type="SAM" id="Phobius"/>
    </source>
</evidence>
<evidence type="ECO:0000256" key="12">
    <source>
        <dbReference type="ARBA" id="ARBA00023063"/>
    </source>
</evidence>
<evidence type="ECO:0000256" key="11">
    <source>
        <dbReference type="ARBA" id="ARBA00023004"/>
    </source>
</evidence>
<dbReference type="Proteomes" id="UP000501991">
    <property type="component" value="Chromosome"/>
</dbReference>
<keyword evidence="3" id="KW-0813">Transport</keyword>
<feature type="binding site" description="axial binding residue" evidence="16">
    <location>
        <position position="55"/>
    </location>
    <ligand>
        <name>heme b</name>
        <dbReference type="ChEBI" id="CHEBI:60344"/>
        <label>1</label>
    </ligand>
    <ligandPart>
        <name>Fe</name>
        <dbReference type="ChEBI" id="CHEBI:18248"/>
    </ligandPart>
</feature>
<keyword evidence="8" id="KW-0249">Electron transport</keyword>
<comment type="subcellular location">
    <subcellularLocation>
        <location evidence="1">Cell membrane</location>
        <topology evidence="1">Multi-pass membrane protein</topology>
    </subcellularLocation>
</comment>
<dbReference type="GO" id="GO:0019645">
    <property type="term" value="P:anaerobic electron transport chain"/>
    <property type="evidence" value="ECO:0007669"/>
    <property type="project" value="UniProtKB-ARBA"/>
</dbReference>
<keyword evidence="20" id="KW-1185">Reference proteome</keyword>
<dbReference type="EC" id="1.7.5.1" evidence="2"/>
<evidence type="ECO:0000256" key="6">
    <source>
        <dbReference type="ARBA" id="ARBA00022692"/>
    </source>
</evidence>
<keyword evidence="6 17" id="KW-0812">Transmembrane</keyword>
<dbReference type="InterPro" id="IPR051936">
    <property type="entry name" value="Heme-iron_electron_transfer"/>
</dbReference>
<dbReference type="EMBL" id="CP048836">
    <property type="protein sequence ID" value="QID19243.1"/>
    <property type="molecule type" value="Genomic_DNA"/>
</dbReference>